<feature type="transmembrane region" description="Helical" evidence="1">
    <location>
        <begin position="71"/>
        <end position="93"/>
    </location>
</feature>
<evidence type="ECO:0000313" key="4">
    <source>
        <dbReference type="EMBL" id="TPE48025.1"/>
    </source>
</evidence>
<keyword evidence="1" id="KW-0812">Transmembrane</keyword>
<feature type="transmembrane region" description="Helical" evidence="1">
    <location>
        <begin position="100"/>
        <end position="120"/>
    </location>
</feature>
<comment type="caution">
    <text evidence="4">The sequence shown here is derived from an EMBL/GenBank/DDBJ whole genome shotgun (WGS) entry which is preliminary data.</text>
</comment>
<dbReference type="Proteomes" id="UP000315901">
    <property type="component" value="Unassembled WGS sequence"/>
</dbReference>
<dbReference type="InterPro" id="IPR007379">
    <property type="entry name" value="Tim44-like_dom"/>
</dbReference>
<name>A0A501WHW5_9GAMM</name>
<keyword evidence="1" id="KW-1133">Transmembrane helix</keyword>
<keyword evidence="1" id="KW-0472">Membrane</keyword>
<evidence type="ECO:0000259" key="3">
    <source>
        <dbReference type="SMART" id="SM00978"/>
    </source>
</evidence>
<proteinExistence type="predicted"/>
<evidence type="ECO:0000256" key="2">
    <source>
        <dbReference type="SAM" id="SignalP"/>
    </source>
</evidence>
<dbReference type="EMBL" id="VFRR01000037">
    <property type="protein sequence ID" value="TPE48025.1"/>
    <property type="molecule type" value="Genomic_DNA"/>
</dbReference>
<dbReference type="AlphaFoldDB" id="A0A501WHW5"/>
<feature type="signal peptide" evidence="2">
    <location>
        <begin position="1"/>
        <end position="27"/>
    </location>
</feature>
<dbReference type="Gene3D" id="3.10.450.240">
    <property type="match status" value="1"/>
</dbReference>
<organism evidence="4 5">
    <name type="scientific">Maribrevibacterium harenarium</name>
    <dbReference type="NCBI Taxonomy" id="2589817"/>
    <lineage>
        <taxon>Bacteria</taxon>
        <taxon>Pseudomonadati</taxon>
        <taxon>Pseudomonadota</taxon>
        <taxon>Gammaproteobacteria</taxon>
        <taxon>Oceanospirillales</taxon>
        <taxon>Oceanospirillaceae</taxon>
        <taxon>Maribrevibacterium</taxon>
    </lineage>
</organism>
<feature type="domain" description="Tim44-like" evidence="3">
    <location>
        <begin position="156"/>
        <end position="286"/>
    </location>
</feature>
<keyword evidence="2" id="KW-0732">Signal</keyword>
<dbReference type="SUPFAM" id="SSF54427">
    <property type="entry name" value="NTF2-like"/>
    <property type="match status" value="1"/>
</dbReference>
<dbReference type="SMART" id="SM00978">
    <property type="entry name" value="Tim44"/>
    <property type="match status" value="1"/>
</dbReference>
<dbReference type="RefSeq" id="WP_140590427.1">
    <property type="nucleotide sequence ID" value="NZ_VFRR01000037.1"/>
</dbReference>
<keyword evidence="5" id="KW-1185">Reference proteome</keyword>
<dbReference type="PANTHER" id="PTHR41542">
    <property type="entry name" value="BLL5807 PROTEIN"/>
    <property type="match status" value="1"/>
</dbReference>
<dbReference type="OrthoDB" id="5298777at2"/>
<feature type="chain" id="PRO_5021508093" evidence="2">
    <location>
        <begin position="28"/>
        <end position="288"/>
    </location>
</feature>
<dbReference type="PANTHER" id="PTHR41542:SF1">
    <property type="entry name" value="BLL5807 PROTEIN"/>
    <property type="match status" value="1"/>
</dbReference>
<evidence type="ECO:0000256" key="1">
    <source>
        <dbReference type="SAM" id="Phobius"/>
    </source>
</evidence>
<evidence type="ECO:0000313" key="5">
    <source>
        <dbReference type="Proteomes" id="UP000315901"/>
    </source>
</evidence>
<reference evidence="4 5" key="1">
    <citation type="submission" date="2019-06" db="EMBL/GenBank/DDBJ databases">
        <title>A novel bacterium of genus Marinomonas, isolated from coastal sand.</title>
        <authorList>
            <person name="Huang H."/>
            <person name="Mo K."/>
            <person name="Hu Y."/>
        </authorList>
    </citation>
    <scope>NUCLEOTIDE SEQUENCE [LARGE SCALE GENOMIC DNA]</scope>
    <source>
        <strain evidence="4 5">HB171799</strain>
    </source>
</reference>
<gene>
    <name evidence="4" type="ORF">FJM67_13900</name>
</gene>
<dbReference type="InterPro" id="IPR032710">
    <property type="entry name" value="NTF2-like_dom_sf"/>
</dbReference>
<accession>A0A501WHW5</accession>
<sequence length="288" mass="30558">MKTSVFSLLVAFVLALGLGGYATHAEAKLGGKKSFGKSYSVPAQKATPNSTQSGTAAAGTAANQTTKKGGFLGGLGGGLLGGLLAGGLFAALLGSGAFDGLAFGDILLFAVVGFLIYKFVIAPKRRAQQQPAGHQAYREMPESTRDTVQPSPMAGVSGFGQPAIQLPPGFDEEAFVAQAKDHYVKLQKAWDDNDLARVQDYFSVDLFEMLQSERSKLATDLPATSVVSLMVELVRGEFIGSTASISLRFTGWIKEGDQTDETNEVWHLEKDMTSQTAAWIIVGIQQDN</sequence>
<dbReference type="Pfam" id="PF04280">
    <property type="entry name" value="Tim44"/>
    <property type="match status" value="1"/>
</dbReference>
<protein>
    <submittedName>
        <fullName evidence="4">Tim44 domain-containing protein</fullName>
    </submittedName>
</protein>